<dbReference type="Proteomes" id="UP000092445">
    <property type="component" value="Unassembled WGS sequence"/>
</dbReference>
<proteinExistence type="predicted"/>
<organism evidence="1 2">
    <name type="scientific">Glossina pallidipes</name>
    <name type="common">Tsetse fly</name>
    <dbReference type="NCBI Taxonomy" id="7398"/>
    <lineage>
        <taxon>Eukaryota</taxon>
        <taxon>Metazoa</taxon>
        <taxon>Ecdysozoa</taxon>
        <taxon>Arthropoda</taxon>
        <taxon>Hexapoda</taxon>
        <taxon>Insecta</taxon>
        <taxon>Pterygota</taxon>
        <taxon>Neoptera</taxon>
        <taxon>Endopterygota</taxon>
        <taxon>Diptera</taxon>
        <taxon>Brachycera</taxon>
        <taxon>Muscomorpha</taxon>
        <taxon>Hippoboscoidea</taxon>
        <taxon>Glossinidae</taxon>
        <taxon>Glossina</taxon>
    </lineage>
</organism>
<name>A0A1B0A276_GLOPL</name>
<sequence length="203" mass="21366">MLVRPQVGGFACTVVGEDDVDGVGVEVAEVVVEAVPAIKVTLASAVEEGRTVKEAVQAVGCENVNEDLFLLLAEEPTPPPTLLVVLAKLPTIGAEIREPAICVCKLAEEAENTAVLAFKGISANLIRTRTISGVVEEEVETAAAADDPVAAVAAVDECSCLAVLLLLLLALRREGLMLRRLTSDGTFTNCPNVIKFVTERESE</sequence>
<dbReference type="VEuPathDB" id="VectorBase:GPAI032211"/>
<keyword evidence="2" id="KW-1185">Reference proteome</keyword>
<dbReference type="EnsemblMetazoa" id="GPAI032211-RA">
    <property type="protein sequence ID" value="GPAI032211-PA"/>
    <property type="gene ID" value="GPAI032211"/>
</dbReference>
<protein>
    <submittedName>
        <fullName evidence="1">Uncharacterized protein</fullName>
    </submittedName>
</protein>
<reference evidence="1" key="2">
    <citation type="submission" date="2020-05" db="UniProtKB">
        <authorList>
            <consortium name="EnsemblMetazoa"/>
        </authorList>
    </citation>
    <scope>IDENTIFICATION</scope>
    <source>
        <strain evidence="1">IAEA</strain>
    </source>
</reference>
<accession>A0A1B0A276</accession>
<evidence type="ECO:0000313" key="2">
    <source>
        <dbReference type="Proteomes" id="UP000092445"/>
    </source>
</evidence>
<evidence type="ECO:0000313" key="1">
    <source>
        <dbReference type="EnsemblMetazoa" id="GPAI032211-PA"/>
    </source>
</evidence>
<dbReference type="AlphaFoldDB" id="A0A1B0A276"/>
<reference evidence="2" key="1">
    <citation type="submission" date="2014-03" db="EMBL/GenBank/DDBJ databases">
        <authorList>
            <person name="Aksoy S."/>
            <person name="Warren W."/>
            <person name="Wilson R.K."/>
        </authorList>
    </citation>
    <scope>NUCLEOTIDE SEQUENCE [LARGE SCALE GENOMIC DNA]</scope>
    <source>
        <strain evidence="2">IAEA</strain>
    </source>
</reference>